<evidence type="ECO:0000313" key="1">
    <source>
        <dbReference type="EMBL" id="KAF2624022.1"/>
    </source>
</evidence>
<evidence type="ECO:0000313" key="2">
    <source>
        <dbReference type="Proteomes" id="UP000799754"/>
    </source>
</evidence>
<dbReference type="Proteomes" id="UP000799754">
    <property type="component" value="Unassembled WGS sequence"/>
</dbReference>
<gene>
    <name evidence="1" type="ORF">BU25DRAFT_165882</name>
</gene>
<comment type="caution">
    <text evidence="1">The sequence shown here is derived from an EMBL/GenBank/DDBJ whole genome shotgun (WGS) entry which is preliminary data.</text>
</comment>
<proteinExistence type="predicted"/>
<dbReference type="EMBL" id="MU006733">
    <property type="protein sequence ID" value="KAF2624022.1"/>
    <property type="molecule type" value="Genomic_DNA"/>
</dbReference>
<keyword evidence="2" id="KW-1185">Reference proteome</keyword>
<reference evidence="1" key="1">
    <citation type="journal article" date="2020" name="Stud. Mycol.">
        <title>101 Dothideomycetes genomes: a test case for predicting lifestyles and emergence of pathogens.</title>
        <authorList>
            <person name="Haridas S."/>
            <person name="Albert R."/>
            <person name="Binder M."/>
            <person name="Bloem J."/>
            <person name="Labutti K."/>
            <person name="Salamov A."/>
            <person name="Andreopoulos B."/>
            <person name="Baker S."/>
            <person name="Barry K."/>
            <person name="Bills G."/>
            <person name="Bluhm B."/>
            <person name="Cannon C."/>
            <person name="Castanera R."/>
            <person name="Culley D."/>
            <person name="Daum C."/>
            <person name="Ezra D."/>
            <person name="Gonzalez J."/>
            <person name="Henrissat B."/>
            <person name="Kuo A."/>
            <person name="Liang C."/>
            <person name="Lipzen A."/>
            <person name="Lutzoni F."/>
            <person name="Magnuson J."/>
            <person name="Mondo S."/>
            <person name="Nolan M."/>
            <person name="Ohm R."/>
            <person name="Pangilinan J."/>
            <person name="Park H.-J."/>
            <person name="Ramirez L."/>
            <person name="Alfaro M."/>
            <person name="Sun H."/>
            <person name="Tritt A."/>
            <person name="Yoshinaga Y."/>
            <person name="Zwiers L.-H."/>
            <person name="Turgeon B."/>
            <person name="Goodwin S."/>
            <person name="Spatafora J."/>
            <person name="Crous P."/>
            <person name="Grigoriev I."/>
        </authorList>
    </citation>
    <scope>NUCLEOTIDE SEQUENCE</scope>
    <source>
        <strain evidence="1">CBS 525.71</strain>
    </source>
</reference>
<sequence length="400" mass="45831">MGRSFRVSIPQRSFCHLRYRLALVLFIFVLFKQYHLFFIYRKALAAKYSPTELLQFTKEQTWMPDEESAHFQDRLVANRAAWRNLGEGREGKTFVYQDSVIKTFTPGRSPFRNCAPGVTDKVWPTEVPASLYFGGSEHNATSSFHGFLPVQAYFMAVSSASQAEWHLVTPLLKGGNLKDLAIEARKQKQPYRDIDAHHRPTFERLLHTLGNLHEAGYCHDDIKSSNIFVADDAHWILGDLGNLRQVSHPYHSSLLWRENKQLSDCRANDVMRALKSYMRFVRDSAIDADALNAEFFDGREPLSRLFWSSTANCSHLSAAELRAKSITEHPHLHANSMVKTGILLPAQSYTWLSIFSRRWGRHYAVNHALQTRMGEKLARWWALTGLFGVPITTVCGVRYP</sequence>
<organism evidence="1 2">
    <name type="scientific">Macroventuria anomochaeta</name>
    <dbReference type="NCBI Taxonomy" id="301207"/>
    <lineage>
        <taxon>Eukaryota</taxon>
        <taxon>Fungi</taxon>
        <taxon>Dikarya</taxon>
        <taxon>Ascomycota</taxon>
        <taxon>Pezizomycotina</taxon>
        <taxon>Dothideomycetes</taxon>
        <taxon>Pleosporomycetidae</taxon>
        <taxon>Pleosporales</taxon>
        <taxon>Pleosporineae</taxon>
        <taxon>Didymellaceae</taxon>
        <taxon>Macroventuria</taxon>
    </lineage>
</organism>
<name>A0ACB6RSY6_9PLEO</name>
<accession>A0ACB6RSY6</accession>
<protein>
    <submittedName>
        <fullName evidence="1">Uncharacterized protein</fullName>
    </submittedName>
</protein>